<organism evidence="9 10">
    <name type="scientific">Paenibacillus chungangensis</name>
    <dbReference type="NCBI Taxonomy" id="696535"/>
    <lineage>
        <taxon>Bacteria</taxon>
        <taxon>Bacillati</taxon>
        <taxon>Bacillota</taxon>
        <taxon>Bacilli</taxon>
        <taxon>Bacillales</taxon>
        <taxon>Paenibacillaceae</taxon>
        <taxon>Paenibacillus</taxon>
    </lineage>
</organism>
<evidence type="ECO:0000256" key="5">
    <source>
        <dbReference type="ARBA" id="ARBA00022989"/>
    </source>
</evidence>
<dbReference type="InterPro" id="IPR051393">
    <property type="entry name" value="ABC_transporter_permease"/>
</dbReference>
<dbReference type="InterPro" id="IPR035906">
    <property type="entry name" value="MetI-like_sf"/>
</dbReference>
<comment type="caution">
    <text evidence="9">The sequence shown here is derived from an EMBL/GenBank/DDBJ whole genome shotgun (WGS) entry which is preliminary data.</text>
</comment>
<feature type="transmembrane region" description="Helical" evidence="7">
    <location>
        <begin position="122"/>
        <end position="143"/>
    </location>
</feature>
<dbReference type="SUPFAM" id="SSF161098">
    <property type="entry name" value="MetI-like"/>
    <property type="match status" value="1"/>
</dbReference>
<keyword evidence="10" id="KW-1185">Reference proteome</keyword>
<dbReference type="InterPro" id="IPR000515">
    <property type="entry name" value="MetI-like"/>
</dbReference>
<dbReference type="PROSITE" id="PS50928">
    <property type="entry name" value="ABC_TM1"/>
    <property type="match status" value="1"/>
</dbReference>
<evidence type="ECO:0000256" key="3">
    <source>
        <dbReference type="ARBA" id="ARBA00022475"/>
    </source>
</evidence>
<feature type="transmembrane region" description="Helical" evidence="7">
    <location>
        <begin position="163"/>
        <end position="184"/>
    </location>
</feature>
<keyword evidence="3" id="KW-1003">Cell membrane</keyword>
<comment type="similarity">
    <text evidence="7">Belongs to the binding-protein-dependent transport system permease family.</text>
</comment>
<protein>
    <submittedName>
        <fullName evidence="9">Carbohydrate ABC transporter permease</fullName>
    </submittedName>
</protein>
<dbReference type="Gene3D" id="1.10.3720.10">
    <property type="entry name" value="MetI-like"/>
    <property type="match status" value="1"/>
</dbReference>
<keyword evidence="6 7" id="KW-0472">Membrane</keyword>
<dbReference type="EMBL" id="JBHTJZ010000022">
    <property type="protein sequence ID" value="MFD0960593.1"/>
    <property type="molecule type" value="Genomic_DNA"/>
</dbReference>
<dbReference type="CDD" id="cd06261">
    <property type="entry name" value="TM_PBP2"/>
    <property type="match status" value="1"/>
</dbReference>
<feature type="transmembrane region" description="Helical" evidence="7">
    <location>
        <begin position="226"/>
        <end position="246"/>
    </location>
</feature>
<feature type="domain" description="ABC transmembrane type-1" evidence="8">
    <location>
        <begin position="84"/>
        <end position="301"/>
    </location>
</feature>
<gene>
    <name evidence="9" type="ORF">ACFQ2I_14470</name>
</gene>
<name>A0ABW3HST8_9BACL</name>
<keyword evidence="2 7" id="KW-0813">Transport</keyword>
<dbReference type="PANTHER" id="PTHR30193">
    <property type="entry name" value="ABC TRANSPORTER PERMEASE PROTEIN"/>
    <property type="match status" value="1"/>
</dbReference>
<evidence type="ECO:0000313" key="9">
    <source>
        <dbReference type="EMBL" id="MFD0960593.1"/>
    </source>
</evidence>
<feature type="transmembrane region" description="Helical" evidence="7">
    <location>
        <begin position="88"/>
        <end position="110"/>
    </location>
</feature>
<dbReference type="Pfam" id="PF00528">
    <property type="entry name" value="BPD_transp_1"/>
    <property type="match status" value="1"/>
</dbReference>
<dbReference type="PANTHER" id="PTHR30193:SF37">
    <property type="entry name" value="INNER MEMBRANE ABC TRANSPORTER PERMEASE PROTEIN YCJO"/>
    <property type="match status" value="1"/>
</dbReference>
<reference evidence="10" key="1">
    <citation type="journal article" date="2019" name="Int. J. Syst. Evol. Microbiol.">
        <title>The Global Catalogue of Microorganisms (GCM) 10K type strain sequencing project: providing services to taxonomists for standard genome sequencing and annotation.</title>
        <authorList>
            <consortium name="The Broad Institute Genomics Platform"/>
            <consortium name="The Broad Institute Genome Sequencing Center for Infectious Disease"/>
            <person name="Wu L."/>
            <person name="Ma J."/>
        </authorList>
    </citation>
    <scope>NUCLEOTIDE SEQUENCE [LARGE SCALE GENOMIC DNA]</scope>
    <source>
        <strain evidence="10">CCUG 59129</strain>
    </source>
</reference>
<dbReference type="RefSeq" id="WP_377565179.1">
    <property type="nucleotide sequence ID" value="NZ_JBHTJZ010000022.1"/>
</dbReference>
<keyword evidence="5 7" id="KW-1133">Transmembrane helix</keyword>
<evidence type="ECO:0000256" key="4">
    <source>
        <dbReference type="ARBA" id="ARBA00022692"/>
    </source>
</evidence>
<comment type="subcellular location">
    <subcellularLocation>
        <location evidence="1 7">Cell membrane</location>
        <topology evidence="1 7">Multi-pass membrane protein</topology>
    </subcellularLocation>
</comment>
<keyword evidence="4 7" id="KW-0812">Transmembrane</keyword>
<evidence type="ECO:0000256" key="1">
    <source>
        <dbReference type="ARBA" id="ARBA00004651"/>
    </source>
</evidence>
<sequence>MQTAIAKYAARPSSLRSLKRKKYMWAYLFTLPQLLMYVLFTLYPILMSYVYVLFDWYGIGPLEKFVGLDNVRYILQNAQFWQAARISFLYIAGVIALVMPASLLMAIILNSTFIKGKVVFRTAFFIPVVSTTAIVGVIMRYIFGNEGALVNSLLMKLGIIEQPVHWLLESTSALIILILVGAWLQFGMKMIYWLAALQALPQDVYEAGKIDGCNAWKSFRHITLPLLMPAAAVILLLSIVNGFNVFDLAMTLTGGGPYFATTTVDLFIYKLVFTSGLPRIGVGSAAGIVFGLMVFAVTLLLSGLVKVMRDRYGTK</sequence>
<proteinExistence type="inferred from homology"/>
<evidence type="ECO:0000259" key="8">
    <source>
        <dbReference type="PROSITE" id="PS50928"/>
    </source>
</evidence>
<dbReference type="Proteomes" id="UP001596989">
    <property type="component" value="Unassembled WGS sequence"/>
</dbReference>
<evidence type="ECO:0000256" key="2">
    <source>
        <dbReference type="ARBA" id="ARBA00022448"/>
    </source>
</evidence>
<feature type="transmembrane region" description="Helical" evidence="7">
    <location>
        <begin position="25"/>
        <end position="46"/>
    </location>
</feature>
<feature type="transmembrane region" description="Helical" evidence="7">
    <location>
        <begin position="280"/>
        <end position="305"/>
    </location>
</feature>
<accession>A0ABW3HST8</accession>
<evidence type="ECO:0000313" key="10">
    <source>
        <dbReference type="Proteomes" id="UP001596989"/>
    </source>
</evidence>
<evidence type="ECO:0000256" key="7">
    <source>
        <dbReference type="RuleBase" id="RU363032"/>
    </source>
</evidence>
<evidence type="ECO:0000256" key="6">
    <source>
        <dbReference type="ARBA" id="ARBA00023136"/>
    </source>
</evidence>